<feature type="transmembrane region" description="Helical" evidence="1">
    <location>
        <begin position="93"/>
        <end position="112"/>
    </location>
</feature>
<proteinExistence type="predicted"/>
<keyword evidence="1" id="KW-0812">Transmembrane</keyword>
<dbReference type="RefSeq" id="WP_153342667.1">
    <property type="nucleotide sequence ID" value="NZ_WEGI01000006.1"/>
</dbReference>
<organism evidence="2 3">
    <name type="scientific">Nocardia aurantia</name>
    <dbReference type="NCBI Taxonomy" id="2585199"/>
    <lineage>
        <taxon>Bacteria</taxon>
        <taxon>Bacillati</taxon>
        <taxon>Actinomycetota</taxon>
        <taxon>Actinomycetes</taxon>
        <taxon>Mycobacteriales</taxon>
        <taxon>Nocardiaceae</taxon>
        <taxon>Nocardia</taxon>
    </lineage>
</organism>
<reference evidence="2 3" key="1">
    <citation type="submission" date="2019-10" db="EMBL/GenBank/DDBJ databases">
        <title>Nocardia macrotermitis sp. nov. and Nocardia aurantia sp. nov., isolated from the gut of fungus growing-termite Macrotermes natalensis.</title>
        <authorList>
            <person name="Benndorf R."/>
            <person name="Schwitalla J."/>
            <person name="Martin K."/>
            <person name="De Beer W."/>
            <person name="Kaster A.-K."/>
            <person name="Vollmers J."/>
            <person name="Poulsen M."/>
            <person name="Beemelmanns C."/>
        </authorList>
    </citation>
    <scope>NUCLEOTIDE SEQUENCE [LARGE SCALE GENOMIC DNA]</scope>
    <source>
        <strain evidence="2 3">RB56</strain>
    </source>
</reference>
<accession>A0A7K0DP70</accession>
<evidence type="ECO:0000313" key="3">
    <source>
        <dbReference type="Proteomes" id="UP000431401"/>
    </source>
</evidence>
<sequence>MPGSKGDGVRHAEAQVICAIHGPDCLAYVRADDRPDHILDFLDRQMKLFGSGHWDIKVTLNLLIVIAGVAICAAMVAFVLMSRAAQLAGGNPLQALVTGVLGISATTAVYRLRKHRAARKRATAELDRPMDAPVSE</sequence>
<name>A0A7K0DP70_9NOCA</name>
<evidence type="ECO:0000256" key="1">
    <source>
        <dbReference type="SAM" id="Phobius"/>
    </source>
</evidence>
<evidence type="ECO:0000313" key="2">
    <source>
        <dbReference type="EMBL" id="MQY27519.1"/>
    </source>
</evidence>
<keyword evidence="1" id="KW-1133">Transmembrane helix</keyword>
<dbReference type="AlphaFoldDB" id="A0A7K0DP70"/>
<feature type="transmembrane region" description="Helical" evidence="1">
    <location>
        <begin position="58"/>
        <end position="81"/>
    </location>
</feature>
<comment type="caution">
    <text evidence="2">The sequence shown here is derived from an EMBL/GenBank/DDBJ whole genome shotgun (WGS) entry which is preliminary data.</text>
</comment>
<dbReference type="Proteomes" id="UP000431401">
    <property type="component" value="Unassembled WGS sequence"/>
</dbReference>
<keyword evidence="3" id="KW-1185">Reference proteome</keyword>
<protein>
    <submittedName>
        <fullName evidence="2">Uncharacterized protein</fullName>
    </submittedName>
</protein>
<gene>
    <name evidence="2" type="ORF">NRB56_31020</name>
</gene>
<dbReference type="EMBL" id="WEGI01000006">
    <property type="protein sequence ID" value="MQY27519.1"/>
    <property type="molecule type" value="Genomic_DNA"/>
</dbReference>
<dbReference type="OrthoDB" id="4780993at2"/>
<keyword evidence="1" id="KW-0472">Membrane</keyword>